<evidence type="ECO:0000313" key="3">
    <source>
        <dbReference type="EMBL" id="MPM28670.1"/>
    </source>
</evidence>
<name>A0A644YJW5_9ZZZZ</name>
<dbReference type="InterPro" id="IPR002869">
    <property type="entry name" value="Pyrv_flavodox_OxRed_cen"/>
</dbReference>
<protein>
    <submittedName>
        <fullName evidence="3">Pyruvate synthase subunit PorC</fullName>
        <ecNumber evidence="3">1.2.7.1</ecNumber>
    </submittedName>
</protein>
<proteinExistence type="predicted"/>
<dbReference type="Gene3D" id="3.40.920.10">
    <property type="entry name" value="Pyruvate-ferredoxin oxidoreductase, PFOR, domain III"/>
    <property type="match status" value="1"/>
</dbReference>
<keyword evidence="1 3" id="KW-0560">Oxidoreductase</keyword>
<feature type="domain" description="Pyruvate/ketoisovalerate oxidoreductase catalytic" evidence="2">
    <location>
        <begin position="11"/>
        <end position="172"/>
    </location>
</feature>
<reference evidence="3" key="1">
    <citation type="submission" date="2019-08" db="EMBL/GenBank/DDBJ databases">
        <authorList>
            <person name="Kucharzyk K."/>
            <person name="Murdoch R.W."/>
            <person name="Higgins S."/>
            <person name="Loffler F."/>
        </authorList>
    </citation>
    <scope>NUCLEOTIDE SEQUENCE</scope>
</reference>
<dbReference type="InterPro" id="IPR019752">
    <property type="entry name" value="Pyrv/ketoisovalerate_OxRed_cat"/>
</dbReference>
<dbReference type="SUPFAM" id="SSF53323">
    <property type="entry name" value="Pyruvate-ferredoxin oxidoreductase, PFOR, domain III"/>
    <property type="match status" value="1"/>
</dbReference>
<dbReference type="AlphaFoldDB" id="A0A644YJW5"/>
<dbReference type="PANTHER" id="PTHR42730:SF1">
    <property type="entry name" value="2-OXOGLUTARATE SYNTHASE SUBUNIT KORC"/>
    <property type="match status" value="1"/>
</dbReference>
<dbReference type="InterPro" id="IPR052554">
    <property type="entry name" value="2-oxoglutarate_synth_KorC"/>
</dbReference>
<dbReference type="GO" id="GO:0019164">
    <property type="term" value="F:pyruvate synthase activity"/>
    <property type="evidence" value="ECO:0007669"/>
    <property type="project" value="UniProtKB-EC"/>
</dbReference>
<keyword evidence="3" id="KW-0670">Pyruvate</keyword>
<gene>
    <name evidence="3" type="primary">porC_8</name>
    <name evidence="3" type="ORF">SDC9_75197</name>
</gene>
<dbReference type="EMBL" id="VSSQ01005317">
    <property type="protein sequence ID" value="MPM28670.1"/>
    <property type="molecule type" value="Genomic_DNA"/>
</dbReference>
<evidence type="ECO:0000259" key="2">
    <source>
        <dbReference type="Pfam" id="PF01558"/>
    </source>
</evidence>
<dbReference type="EC" id="1.2.7.1" evidence="3"/>
<comment type="caution">
    <text evidence="3">The sequence shown here is derived from an EMBL/GenBank/DDBJ whole genome shotgun (WGS) entry which is preliminary data.</text>
</comment>
<dbReference type="PANTHER" id="PTHR42730">
    <property type="entry name" value="2-OXOGLUTARATE SYNTHASE SUBUNIT KORC"/>
    <property type="match status" value="1"/>
</dbReference>
<organism evidence="3">
    <name type="scientific">bioreactor metagenome</name>
    <dbReference type="NCBI Taxonomy" id="1076179"/>
    <lineage>
        <taxon>unclassified sequences</taxon>
        <taxon>metagenomes</taxon>
        <taxon>ecological metagenomes</taxon>
    </lineage>
</organism>
<accession>A0A644YJW5</accession>
<evidence type="ECO:0000256" key="1">
    <source>
        <dbReference type="ARBA" id="ARBA00023002"/>
    </source>
</evidence>
<sequence length="175" mass="18377">MKKELRLSGTGGQGLILAGIILAEAALLDGKLAIQSQSYGPEARGGASKSEVIISDKAIHFPKVTNPGLLLAMSQEAAQKYSHDLTSAGILVTDSLFVKTLPAHAGKVYELPITHTAKEVLGKALFANIIALGAIVQLTGIVSEESIIKAVLNRVPKGTEEINKKAIKLGMDLVK</sequence>
<dbReference type="Pfam" id="PF01558">
    <property type="entry name" value="POR"/>
    <property type="match status" value="1"/>
</dbReference>